<dbReference type="PANTHER" id="PTHR44154">
    <property type="entry name" value="QUINONE OXIDOREDUCTASE"/>
    <property type="match status" value="1"/>
</dbReference>
<dbReference type="Pfam" id="PF08240">
    <property type="entry name" value="ADH_N"/>
    <property type="match status" value="1"/>
</dbReference>
<dbReference type="Proteomes" id="UP000193090">
    <property type="component" value="Unassembled WGS sequence"/>
</dbReference>
<accession>A0A1X2EKP8</accession>
<dbReference type="InterPro" id="IPR020843">
    <property type="entry name" value="ER"/>
</dbReference>
<dbReference type="SUPFAM" id="SSF51735">
    <property type="entry name" value="NAD(P)-binding Rossmann-fold domains"/>
    <property type="match status" value="1"/>
</dbReference>
<comment type="caution">
    <text evidence="3">The sequence shown here is derived from an EMBL/GenBank/DDBJ whole genome shotgun (WGS) entry which is preliminary data.</text>
</comment>
<name>A0A1X2EKP8_9MYCO</name>
<dbReference type="InterPro" id="IPR051603">
    <property type="entry name" value="Zinc-ADH_QOR/CCCR"/>
</dbReference>
<dbReference type="CDD" id="cd08253">
    <property type="entry name" value="zeta_crystallin"/>
    <property type="match status" value="1"/>
</dbReference>
<evidence type="ECO:0000313" key="4">
    <source>
        <dbReference type="Proteomes" id="UP000193090"/>
    </source>
</evidence>
<gene>
    <name evidence="3" type="ORF">AWC30_08745</name>
</gene>
<evidence type="ECO:0000259" key="2">
    <source>
        <dbReference type="SMART" id="SM00829"/>
    </source>
</evidence>
<feature type="domain" description="Enoyl reductase (ER)" evidence="2">
    <location>
        <begin position="20"/>
        <end position="332"/>
    </location>
</feature>
<sequence length="338" mass="34523">MADTDTEVVSTRAAYLTELGPADRIRFGELPVPGPGPTDVVVRTEVLAVNQVDTLVRSGAYRTPTPFPFVIGRDLVGTVVATGAGAAGFRVGEPVWCNSMGHGGRQGSFAEQVVVPADRLYRLPAGIDPLDAVTVLHTAGTAWLGLFRVARVRPGDTVVVGGGAGGVGSAAVQLARAAGARVIATAQSADSVWCRESGAQVVLDYRDPDLAEQLRAAAPDGISVYWDISGHQDLPAVAPLLRIGATVLITAAAASPAPLPAREFYTGDVSVRGFAISNASVAALAEAAHAINAGLCAGVLRGRAGTRLPLSRAAEAHRLQEHGQTGGGRIIVVPGGAG</sequence>
<keyword evidence="4" id="KW-1185">Reference proteome</keyword>
<keyword evidence="1" id="KW-0521">NADP</keyword>
<dbReference type="STRING" id="1798.AWC30_08745"/>
<dbReference type="EMBL" id="LQPZ01000018">
    <property type="protein sequence ID" value="ORX05511.1"/>
    <property type="molecule type" value="Genomic_DNA"/>
</dbReference>
<protein>
    <submittedName>
        <fullName evidence="3">Oxidoreductase</fullName>
    </submittedName>
</protein>
<dbReference type="SMART" id="SM00829">
    <property type="entry name" value="PKS_ER"/>
    <property type="match status" value="1"/>
</dbReference>
<dbReference type="InterPro" id="IPR013154">
    <property type="entry name" value="ADH-like_N"/>
</dbReference>
<dbReference type="GO" id="GO:0016491">
    <property type="term" value="F:oxidoreductase activity"/>
    <property type="evidence" value="ECO:0007669"/>
    <property type="project" value="InterPro"/>
</dbReference>
<dbReference type="InterPro" id="IPR011032">
    <property type="entry name" value="GroES-like_sf"/>
</dbReference>
<dbReference type="PANTHER" id="PTHR44154:SF1">
    <property type="entry name" value="QUINONE OXIDOREDUCTASE"/>
    <property type="match status" value="1"/>
</dbReference>
<dbReference type="InterPro" id="IPR013149">
    <property type="entry name" value="ADH-like_C"/>
</dbReference>
<organism evidence="3 4">
    <name type="scientific">Mycolicibacillus trivialis</name>
    <dbReference type="NCBI Taxonomy" id="1798"/>
    <lineage>
        <taxon>Bacteria</taxon>
        <taxon>Bacillati</taxon>
        <taxon>Actinomycetota</taxon>
        <taxon>Actinomycetes</taxon>
        <taxon>Mycobacteriales</taxon>
        <taxon>Mycobacteriaceae</taxon>
        <taxon>Mycolicibacillus</taxon>
    </lineage>
</organism>
<dbReference type="Gene3D" id="3.90.180.10">
    <property type="entry name" value="Medium-chain alcohol dehydrogenases, catalytic domain"/>
    <property type="match status" value="1"/>
</dbReference>
<dbReference type="SUPFAM" id="SSF50129">
    <property type="entry name" value="GroES-like"/>
    <property type="match status" value="1"/>
</dbReference>
<proteinExistence type="predicted"/>
<dbReference type="AlphaFoldDB" id="A0A1X2EKP8"/>
<dbReference type="Gene3D" id="3.40.50.720">
    <property type="entry name" value="NAD(P)-binding Rossmann-like Domain"/>
    <property type="match status" value="1"/>
</dbReference>
<dbReference type="InterPro" id="IPR036291">
    <property type="entry name" value="NAD(P)-bd_dom_sf"/>
</dbReference>
<reference evidence="3 4" key="1">
    <citation type="submission" date="2016-01" db="EMBL/GenBank/DDBJ databases">
        <title>The new phylogeny of the genus Mycobacterium.</title>
        <authorList>
            <person name="Tarcisio F."/>
            <person name="Conor M."/>
            <person name="Antonella G."/>
            <person name="Elisabetta G."/>
            <person name="Giulia F.S."/>
            <person name="Sara T."/>
            <person name="Anna F."/>
            <person name="Clotilde B."/>
            <person name="Roberto B."/>
            <person name="Veronica D.S."/>
            <person name="Fabio R."/>
            <person name="Monica P."/>
            <person name="Olivier J."/>
            <person name="Enrico T."/>
            <person name="Nicola S."/>
        </authorList>
    </citation>
    <scope>NUCLEOTIDE SEQUENCE [LARGE SCALE GENOMIC DNA]</scope>
    <source>
        <strain evidence="3 4">DSM 44153</strain>
    </source>
</reference>
<evidence type="ECO:0000256" key="1">
    <source>
        <dbReference type="ARBA" id="ARBA00022857"/>
    </source>
</evidence>
<evidence type="ECO:0000313" key="3">
    <source>
        <dbReference type="EMBL" id="ORX05511.1"/>
    </source>
</evidence>
<dbReference type="Pfam" id="PF00107">
    <property type="entry name" value="ADH_zinc_N"/>
    <property type="match status" value="1"/>
</dbReference>